<reference evidence="2 3" key="1">
    <citation type="journal article" date="2017" name="Genome Announc.">
        <title>Draft Genome Sequences of Salinivibrio proteolyticus, Salinivibrio sharmensis, Salinivibrio siamensis, Salinivibrio costicola subsp. alcaliphilus, Salinivibrio costicola subsp. vallismortis, and 29 New Isolates Belonging to the Genus Salinivibrio.</title>
        <authorList>
            <person name="Lopez-Hermoso C."/>
            <person name="de la Haba R.R."/>
            <person name="Sanchez-Porro C."/>
            <person name="Bayliss S.C."/>
            <person name="Feil E.J."/>
            <person name="Ventosa A."/>
        </authorList>
    </citation>
    <scope>NUCLEOTIDE SEQUENCE [LARGE SCALE GENOMIC DNA]</scope>
    <source>
        <strain evidence="2 3">AL184</strain>
    </source>
</reference>
<dbReference type="Proteomes" id="UP000189021">
    <property type="component" value="Unassembled WGS sequence"/>
</dbReference>
<dbReference type="RefSeq" id="WP_077653252.1">
    <property type="nucleotide sequence ID" value="NZ_CP040021.1"/>
</dbReference>
<feature type="chain" id="PRO_5044197208" description="Lipoprotein" evidence="1">
    <location>
        <begin position="26"/>
        <end position="172"/>
    </location>
</feature>
<name>A0AB36JW87_9GAMM</name>
<protein>
    <recommendedName>
        <fullName evidence="4">Lipoprotein</fullName>
    </recommendedName>
</protein>
<dbReference type="AlphaFoldDB" id="A0AB36JW87"/>
<keyword evidence="1" id="KW-0732">Signal</keyword>
<evidence type="ECO:0000313" key="3">
    <source>
        <dbReference type="Proteomes" id="UP000189021"/>
    </source>
</evidence>
<dbReference type="EMBL" id="MUEK01000012">
    <property type="protein sequence ID" value="OOE38886.1"/>
    <property type="molecule type" value="Genomic_DNA"/>
</dbReference>
<organism evidence="2 3">
    <name type="scientific">Salinivibrio kushneri</name>
    <dbReference type="NCBI Taxonomy" id="1908198"/>
    <lineage>
        <taxon>Bacteria</taxon>
        <taxon>Pseudomonadati</taxon>
        <taxon>Pseudomonadota</taxon>
        <taxon>Gammaproteobacteria</taxon>
        <taxon>Vibrionales</taxon>
        <taxon>Vibrionaceae</taxon>
        <taxon>Salinivibrio</taxon>
    </lineage>
</organism>
<evidence type="ECO:0008006" key="4">
    <source>
        <dbReference type="Google" id="ProtNLM"/>
    </source>
</evidence>
<sequence>MKSPRIWALFTVLVAGITACTPAYQTEGVGVSVTPVTYKLSLTAQSSTGDASFDEFIRFVSHHQSLILTQPIHLSYSSKAGAKKTVKARNYLLAQGVDKKNIHEKAMPLREGDWQVALYSYHVQTETCEPVTIADTHPKKSGCVLTHNQWLSKVHPEKGLSIPDISHEQGNY</sequence>
<gene>
    <name evidence="2" type="ORF">BZG00_11900</name>
</gene>
<dbReference type="PROSITE" id="PS51257">
    <property type="entry name" value="PROKAR_LIPOPROTEIN"/>
    <property type="match status" value="1"/>
</dbReference>
<evidence type="ECO:0000256" key="1">
    <source>
        <dbReference type="SAM" id="SignalP"/>
    </source>
</evidence>
<feature type="signal peptide" evidence="1">
    <location>
        <begin position="1"/>
        <end position="25"/>
    </location>
</feature>
<comment type="caution">
    <text evidence="2">The sequence shown here is derived from an EMBL/GenBank/DDBJ whole genome shotgun (WGS) entry which is preliminary data.</text>
</comment>
<proteinExistence type="predicted"/>
<keyword evidence="3" id="KW-1185">Reference proteome</keyword>
<evidence type="ECO:0000313" key="2">
    <source>
        <dbReference type="EMBL" id="OOE38886.1"/>
    </source>
</evidence>
<accession>A0AB36JW87</accession>